<dbReference type="InterPro" id="IPR025713">
    <property type="entry name" value="MotB-like_N_dom"/>
</dbReference>
<dbReference type="InterPro" id="IPR050330">
    <property type="entry name" value="Bact_OuterMem_StrucFunc"/>
</dbReference>
<feature type="domain" description="OmpA-like" evidence="9">
    <location>
        <begin position="130"/>
        <end position="250"/>
    </location>
</feature>
<gene>
    <name evidence="10" type="ORF">skT53_29030</name>
</gene>
<dbReference type="KEGG" id="eff:skT53_29030"/>
<dbReference type="Gene3D" id="3.30.1330.60">
    <property type="entry name" value="OmpA-like domain"/>
    <property type="match status" value="1"/>
</dbReference>
<dbReference type="AlphaFoldDB" id="A0A7I8DCM1"/>
<accession>A0A7I8DCM1</accession>
<dbReference type="PANTHER" id="PTHR30329">
    <property type="entry name" value="STATOR ELEMENT OF FLAGELLAR MOTOR COMPLEX"/>
    <property type="match status" value="1"/>
</dbReference>
<evidence type="ECO:0000256" key="4">
    <source>
        <dbReference type="ARBA" id="ARBA00022692"/>
    </source>
</evidence>
<evidence type="ECO:0000256" key="8">
    <source>
        <dbReference type="SAM" id="Phobius"/>
    </source>
</evidence>
<evidence type="ECO:0000256" key="6">
    <source>
        <dbReference type="ARBA" id="ARBA00023136"/>
    </source>
</evidence>
<name>A0A7I8DCM1_9BACL</name>
<evidence type="ECO:0000256" key="5">
    <source>
        <dbReference type="ARBA" id="ARBA00022989"/>
    </source>
</evidence>
<evidence type="ECO:0000256" key="7">
    <source>
        <dbReference type="PROSITE-ProRule" id="PRU00473"/>
    </source>
</evidence>
<dbReference type="Pfam" id="PF13677">
    <property type="entry name" value="MotB_plug"/>
    <property type="match status" value="1"/>
</dbReference>
<dbReference type="Pfam" id="PF00691">
    <property type="entry name" value="OmpA"/>
    <property type="match status" value="1"/>
</dbReference>
<dbReference type="PROSITE" id="PS51123">
    <property type="entry name" value="OMPA_2"/>
    <property type="match status" value="1"/>
</dbReference>
<sequence length="252" mass="27837">MRRRRNGRAHEESSGNHERWLLTYSDLITLLLIFFVVMYALSKVDVTKYSQLAISLNQSFYDGSTGVIQTKYDRPQGQPNEKGQSVSQDVLEAGKKMAEENQRLQAAADKLKQYVQQNGLGDNVLVEMNGKGVQITLRDVALYDPGSAALKPQAEKVLGGIAPFLKELPNKISIEGHTDNVPIANGQFPSNFDLSAARALNVLHYLESKNIKPELMSAVGYGEYQPVASNDTAAGRAANRRVNIIILRNYGN</sequence>
<dbReference type="InterPro" id="IPR036737">
    <property type="entry name" value="OmpA-like_sf"/>
</dbReference>
<evidence type="ECO:0000256" key="1">
    <source>
        <dbReference type="ARBA" id="ARBA00004162"/>
    </source>
</evidence>
<protein>
    <recommendedName>
        <fullName evidence="9">OmpA-like domain-containing protein</fullName>
    </recommendedName>
</protein>
<evidence type="ECO:0000313" key="10">
    <source>
        <dbReference type="EMBL" id="BCJ87918.1"/>
    </source>
</evidence>
<feature type="transmembrane region" description="Helical" evidence="8">
    <location>
        <begin position="21"/>
        <end position="41"/>
    </location>
</feature>
<dbReference type="RefSeq" id="WP_200758416.1">
    <property type="nucleotide sequence ID" value="NZ_AP023366.1"/>
</dbReference>
<dbReference type="Proteomes" id="UP000593802">
    <property type="component" value="Chromosome"/>
</dbReference>
<keyword evidence="6 7" id="KW-0472">Membrane</keyword>
<keyword evidence="5 8" id="KW-1133">Transmembrane helix</keyword>
<organism evidence="10 11">
    <name type="scientific">Effusibacillus dendaii</name>
    <dbReference type="NCBI Taxonomy" id="2743772"/>
    <lineage>
        <taxon>Bacteria</taxon>
        <taxon>Bacillati</taxon>
        <taxon>Bacillota</taxon>
        <taxon>Bacilli</taxon>
        <taxon>Bacillales</taxon>
        <taxon>Alicyclobacillaceae</taxon>
        <taxon>Effusibacillus</taxon>
    </lineage>
</organism>
<evidence type="ECO:0000256" key="2">
    <source>
        <dbReference type="ARBA" id="ARBA00008914"/>
    </source>
</evidence>
<comment type="similarity">
    <text evidence="2">Belongs to the MotB family.</text>
</comment>
<dbReference type="SUPFAM" id="SSF103088">
    <property type="entry name" value="OmpA-like"/>
    <property type="match status" value="1"/>
</dbReference>
<evidence type="ECO:0000313" key="11">
    <source>
        <dbReference type="Proteomes" id="UP000593802"/>
    </source>
</evidence>
<reference evidence="10 11" key="1">
    <citation type="submission" date="2020-08" db="EMBL/GenBank/DDBJ databases">
        <title>Complete Genome Sequence of Effusibacillus dendaii Strain skT53, Isolated from Farmland soil.</title>
        <authorList>
            <person name="Konishi T."/>
            <person name="Kawasaki H."/>
        </authorList>
    </citation>
    <scope>NUCLEOTIDE SEQUENCE [LARGE SCALE GENOMIC DNA]</scope>
    <source>
        <strain evidence="11">skT53</strain>
    </source>
</reference>
<evidence type="ECO:0000259" key="9">
    <source>
        <dbReference type="PROSITE" id="PS51123"/>
    </source>
</evidence>
<dbReference type="CDD" id="cd07185">
    <property type="entry name" value="OmpA_C-like"/>
    <property type="match status" value="1"/>
</dbReference>
<keyword evidence="4 8" id="KW-0812">Transmembrane</keyword>
<dbReference type="PANTHER" id="PTHR30329:SF21">
    <property type="entry name" value="LIPOPROTEIN YIAD-RELATED"/>
    <property type="match status" value="1"/>
</dbReference>
<keyword evidence="3" id="KW-1003">Cell membrane</keyword>
<dbReference type="EMBL" id="AP023366">
    <property type="protein sequence ID" value="BCJ87918.1"/>
    <property type="molecule type" value="Genomic_DNA"/>
</dbReference>
<comment type="subcellular location">
    <subcellularLocation>
        <location evidence="1">Cell membrane</location>
        <topology evidence="1">Single-pass membrane protein</topology>
    </subcellularLocation>
</comment>
<dbReference type="InterPro" id="IPR006665">
    <property type="entry name" value="OmpA-like"/>
</dbReference>
<evidence type="ECO:0000256" key="3">
    <source>
        <dbReference type="ARBA" id="ARBA00022475"/>
    </source>
</evidence>
<dbReference type="GO" id="GO:0005886">
    <property type="term" value="C:plasma membrane"/>
    <property type="evidence" value="ECO:0007669"/>
    <property type="project" value="UniProtKB-SubCell"/>
</dbReference>
<proteinExistence type="inferred from homology"/>
<keyword evidence="11" id="KW-1185">Reference proteome</keyword>